<reference evidence="12" key="1">
    <citation type="submission" date="2020-03" db="EMBL/GenBank/DDBJ databases">
        <title>FDA dAtabase for Regulatory Grade micrObial Sequences (FDA-ARGOS): Supporting development and validation of Infectious Disease Dx tests.</title>
        <authorList>
            <person name="Campos J."/>
            <person name="Goldberg B."/>
            <person name="Tallon L."/>
            <person name="Sadzewicz L."/>
            <person name="Vavikolanu K."/>
            <person name="Mehta A."/>
            <person name="Aluvathingal J."/>
            <person name="Nadendla S."/>
            <person name="Nandy P."/>
            <person name="Geyer C."/>
            <person name="Yan Y."/>
            <person name="Sichtig H."/>
        </authorList>
    </citation>
    <scope>NUCLEOTIDE SEQUENCE [LARGE SCALE GENOMIC DNA]</scope>
    <source>
        <strain evidence="12">FDAARGOS_652</strain>
    </source>
</reference>
<gene>
    <name evidence="12" type="ORF">FOB60_004232</name>
</gene>
<feature type="compositionally biased region" description="Low complexity" evidence="9">
    <location>
        <begin position="598"/>
        <end position="612"/>
    </location>
</feature>
<proteinExistence type="predicted"/>
<dbReference type="EMBL" id="JABWAB010000006">
    <property type="protein sequence ID" value="KAF6048848.1"/>
    <property type="molecule type" value="Genomic_DNA"/>
</dbReference>
<evidence type="ECO:0000313" key="12">
    <source>
        <dbReference type="EMBL" id="KAF6048848.1"/>
    </source>
</evidence>
<keyword evidence="2" id="KW-0813">Transport</keyword>
<dbReference type="GO" id="GO:0032865">
    <property type="term" value="C:ERMES complex"/>
    <property type="evidence" value="ECO:0007669"/>
    <property type="project" value="TreeGrafter"/>
</dbReference>
<dbReference type="PANTHER" id="PTHR13466:SF19">
    <property type="entry name" value="NUCLEUS-VACUOLE JUNCTION PROTEIN 2"/>
    <property type="match status" value="1"/>
</dbReference>
<feature type="region of interest" description="Disordered" evidence="9">
    <location>
        <begin position="523"/>
        <end position="619"/>
    </location>
</feature>
<feature type="compositionally biased region" description="Low complexity" evidence="9">
    <location>
        <begin position="135"/>
        <end position="169"/>
    </location>
</feature>
<keyword evidence="4" id="KW-0256">Endoplasmic reticulum</keyword>
<comment type="subcellular location">
    <subcellularLocation>
        <location evidence="1">Endoplasmic reticulum membrane</location>
    </subcellularLocation>
</comment>
<accession>A0A8X7NKL1</accession>
<dbReference type="InterPro" id="IPR011993">
    <property type="entry name" value="PH-like_dom_sf"/>
</dbReference>
<feature type="compositionally biased region" description="Gly residues" evidence="9">
    <location>
        <begin position="847"/>
        <end position="856"/>
    </location>
</feature>
<keyword evidence="6" id="KW-0445">Lipid transport</keyword>
<evidence type="ECO:0000259" key="11">
    <source>
        <dbReference type="PROSITE" id="PS51847"/>
    </source>
</evidence>
<feature type="compositionally biased region" description="Basic and acidic residues" evidence="9">
    <location>
        <begin position="523"/>
        <end position="542"/>
    </location>
</feature>
<protein>
    <recommendedName>
        <fullName evidence="11">SMP-LTD domain-containing protein</fullName>
    </recommendedName>
</protein>
<feature type="compositionally biased region" description="Low complexity" evidence="9">
    <location>
        <begin position="707"/>
        <end position="717"/>
    </location>
</feature>
<keyword evidence="5 10" id="KW-1133">Transmembrane helix</keyword>
<dbReference type="PANTHER" id="PTHR13466">
    <property type="entry name" value="TEX2 PROTEIN-RELATED"/>
    <property type="match status" value="1"/>
</dbReference>
<comment type="caution">
    <text evidence="12">The sequence shown here is derived from an EMBL/GenBank/DDBJ whole genome shotgun (WGS) entry which is preliminary data.</text>
</comment>
<dbReference type="Proteomes" id="UP000590412">
    <property type="component" value="Unassembled WGS sequence"/>
</dbReference>
<dbReference type="OrthoDB" id="26740at2759"/>
<evidence type="ECO:0000256" key="2">
    <source>
        <dbReference type="ARBA" id="ARBA00022448"/>
    </source>
</evidence>
<evidence type="ECO:0000313" key="13">
    <source>
        <dbReference type="Proteomes" id="UP000590412"/>
    </source>
</evidence>
<dbReference type="PROSITE" id="PS51847">
    <property type="entry name" value="SMP"/>
    <property type="match status" value="1"/>
</dbReference>
<keyword evidence="3 10" id="KW-0812">Transmembrane</keyword>
<dbReference type="GO" id="GO:0015914">
    <property type="term" value="P:phospholipid transport"/>
    <property type="evidence" value="ECO:0007669"/>
    <property type="project" value="TreeGrafter"/>
</dbReference>
<dbReference type="Pfam" id="PF10296">
    <property type="entry name" value="MMM1"/>
    <property type="match status" value="1"/>
</dbReference>
<feature type="compositionally biased region" description="Polar residues" evidence="9">
    <location>
        <begin position="794"/>
        <end position="836"/>
    </location>
</feature>
<evidence type="ECO:0000256" key="8">
    <source>
        <dbReference type="ARBA" id="ARBA00023136"/>
    </source>
</evidence>
<name>A0A8X7NKL1_CANPA</name>
<organism evidence="12 13">
    <name type="scientific">Candida parapsilosis</name>
    <name type="common">Yeast</name>
    <dbReference type="NCBI Taxonomy" id="5480"/>
    <lineage>
        <taxon>Eukaryota</taxon>
        <taxon>Fungi</taxon>
        <taxon>Dikarya</taxon>
        <taxon>Ascomycota</taxon>
        <taxon>Saccharomycotina</taxon>
        <taxon>Pichiomycetes</taxon>
        <taxon>Debaryomycetaceae</taxon>
        <taxon>Candida/Lodderomyces clade</taxon>
        <taxon>Candida</taxon>
    </lineage>
</organism>
<evidence type="ECO:0000256" key="7">
    <source>
        <dbReference type="ARBA" id="ARBA00023121"/>
    </source>
</evidence>
<evidence type="ECO:0000256" key="4">
    <source>
        <dbReference type="ARBA" id="ARBA00022824"/>
    </source>
</evidence>
<feature type="compositionally biased region" description="Polar residues" evidence="9">
    <location>
        <begin position="874"/>
        <end position="884"/>
    </location>
</feature>
<evidence type="ECO:0000256" key="9">
    <source>
        <dbReference type="SAM" id="MobiDB-lite"/>
    </source>
</evidence>
<evidence type="ECO:0000256" key="5">
    <source>
        <dbReference type="ARBA" id="ARBA00022989"/>
    </source>
</evidence>
<dbReference type="Pfam" id="PF15413">
    <property type="entry name" value="PH_11"/>
    <property type="match status" value="1"/>
</dbReference>
<feature type="region of interest" description="Disordered" evidence="9">
    <location>
        <begin position="105"/>
        <end position="171"/>
    </location>
</feature>
<feature type="compositionally biased region" description="Polar residues" evidence="9">
    <location>
        <begin position="543"/>
        <end position="562"/>
    </location>
</feature>
<dbReference type="InterPro" id="IPR031468">
    <property type="entry name" value="SMP_LBD"/>
</dbReference>
<keyword evidence="7" id="KW-0446">Lipid-binding</keyword>
<dbReference type="GO" id="GO:0005789">
    <property type="term" value="C:endoplasmic reticulum membrane"/>
    <property type="evidence" value="ECO:0007669"/>
    <property type="project" value="UniProtKB-SubCell"/>
</dbReference>
<feature type="region of interest" description="Disordered" evidence="9">
    <location>
        <begin position="634"/>
        <end position="902"/>
    </location>
</feature>
<feature type="transmembrane region" description="Helical" evidence="10">
    <location>
        <begin position="7"/>
        <end position="29"/>
    </location>
</feature>
<dbReference type="AlphaFoldDB" id="A0A8X7NKL1"/>
<feature type="compositionally biased region" description="Gly residues" evidence="9">
    <location>
        <begin position="769"/>
        <end position="784"/>
    </location>
</feature>
<evidence type="ECO:0000256" key="10">
    <source>
        <dbReference type="SAM" id="Phobius"/>
    </source>
</evidence>
<feature type="domain" description="SMP-LTD" evidence="11">
    <location>
        <begin position="316"/>
        <end position="507"/>
    </location>
</feature>
<keyword evidence="8 10" id="KW-0472">Membrane</keyword>
<evidence type="ECO:0000256" key="1">
    <source>
        <dbReference type="ARBA" id="ARBA00004586"/>
    </source>
</evidence>
<dbReference type="SUPFAM" id="SSF50729">
    <property type="entry name" value="PH domain-like"/>
    <property type="match status" value="1"/>
</dbReference>
<feature type="compositionally biased region" description="Polar residues" evidence="9">
    <location>
        <begin position="727"/>
        <end position="750"/>
    </location>
</feature>
<sequence length="902" mass="98709">MGLTSSLFIFILGFISPFLLIVFIFQYVLRDVSESEKEQESPIKAGEIEEKHQSGLESFKNGWLFVTNEYIESTDEINRNTTSITEAVENRSAISSLYKLVNREQQQQQQQKHKQDQITEETDADAADARDDISISDAASISSQHTTSTTQQSLSSPPPATSTQQPPAQVRQSLKKHRYFGVLKHGNLFLYKDQTIKDVKHVIVLGNYFVSIWPRNLPEPSLFTKYTAIALINVNKLSDLNQESNKAPRGSFFIYCDTNSDKEDWYFALIRGTKLDSVNTTSSIPASLSPQKHAQTLHFSTKEMINLIQALYSSEGHLQTKWLNALIGRWFLAIKDTKFFENYIFTKLSKKLNKIKKPGFFNEFQITDIQPGSSAPFFTYPNLKEINPDGTLVISSHVSYNGGLSVTIATKLDLTFGTKFTTREVDLVLKISLVNLEGPMLIKLKPPPSNRFWYCYEVEPTLNFQIEPILSSKSLNYSFITSTIEKKFKEAVKESLVMPYWDDIEFFNTSHELYRGGIWKHDGEEDKESSSADDTVSHDGHSSETNTVDEASIQLSESSDFKTTSKKSLRRMGSTINDFTKKMKNKSNSPSLDEFPETGATTSTRGSSRGATNATDANGNGLLKRIGKWYFKDDYRNNSPQQKADTTSGLKASSSPMTSPVTGASETYHPPEMITNRRARKSSSVSSFGKDRTSGNGIGQGQGQGSGASASASASASDATLPIASTEPVTASSILTQASLSSPRIRSPSFNFARAEYIHDPPVKPGKRNGNGGAGGNDGAGEGGSLTPKRHYKSNSGVTAAQLASSGAFAQTLQNMPNSPSMEQAGNNDVFSNEYQEASASPHASSGDGGGGGVGGSEKQDNLNMLLSAEPTVALSQPSSPSRSKTVRKKPPPMDDSDGGST</sequence>
<dbReference type="Gene3D" id="2.30.29.30">
    <property type="entry name" value="Pleckstrin-homology domain (PH domain)/Phosphotyrosine-binding domain (PTB)"/>
    <property type="match status" value="1"/>
</dbReference>
<dbReference type="CDD" id="cd21675">
    <property type="entry name" value="SMP_TEX2"/>
    <property type="match status" value="1"/>
</dbReference>
<feature type="compositionally biased region" description="Gly residues" evidence="9">
    <location>
        <begin position="696"/>
        <end position="706"/>
    </location>
</feature>
<evidence type="ECO:0000256" key="6">
    <source>
        <dbReference type="ARBA" id="ARBA00023055"/>
    </source>
</evidence>
<dbReference type="GO" id="GO:0008289">
    <property type="term" value="F:lipid binding"/>
    <property type="evidence" value="ECO:0007669"/>
    <property type="project" value="UniProtKB-KW"/>
</dbReference>
<feature type="compositionally biased region" description="Polar residues" evidence="9">
    <location>
        <begin position="637"/>
        <end position="665"/>
    </location>
</feature>
<dbReference type="InterPro" id="IPR019411">
    <property type="entry name" value="MMM1_dom"/>
</dbReference>
<evidence type="ECO:0000256" key="3">
    <source>
        <dbReference type="ARBA" id="ARBA00022692"/>
    </source>
</evidence>
<dbReference type="GO" id="GO:1990456">
    <property type="term" value="P:mitochondrion-endoplasmic reticulum membrane tethering"/>
    <property type="evidence" value="ECO:0007669"/>
    <property type="project" value="TreeGrafter"/>
</dbReference>